<dbReference type="SUPFAM" id="SSF109755">
    <property type="entry name" value="PhoU-like"/>
    <property type="match status" value="1"/>
</dbReference>
<evidence type="ECO:0000313" key="9">
    <source>
        <dbReference type="Proteomes" id="UP001500840"/>
    </source>
</evidence>
<dbReference type="Gene3D" id="1.20.58.220">
    <property type="entry name" value="Phosphate transport system protein phou homolog 2, domain 2"/>
    <property type="match status" value="1"/>
</dbReference>
<evidence type="ECO:0000256" key="1">
    <source>
        <dbReference type="ARBA" id="ARBA00004651"/>
    </source>
</evidence>
<sequence length="593" mass="65543">MLAVVVSVIRGLEFPQNSSTLRAPLTLRDYRTIVLEFSALTELVCGLIGGLGIFLLGMKNMSEGMQAVAGSSLRKMIAAVTNNRIFATIVGVIVTCVVQSSSITTVMVVGFVNSGVMELSQAIGVIMGANIGTTITGWILVLKIGKYGLPVLGGAAFVYLFSRGERARYWAMAIMGVGMVFFGLELMKDACSIIKQLPDFEAWFKSFEADSYIGVLKCAFIGCVLTTLVQSSSATLGITISLASQGIITYETAAALVLGENIGTTITAFLASLGATTNARRAAYFHVIFNMFGVLWITAIFRYYIVLIKWLMVGDVDTELIVDGETTFPNRTAAIAATHTIFNVANVLLFLLFVPQFVRLLNWMVPSKDFKEKPRLTDLDIRLLETPLLAIEQSRREIERMADGCSKMLDWLAELIQQENPDKTLADRLRKREQVLDSIQDEIAVYVTNLLSSNLPHSVADEARRQLRMADEYESISDYIVNLDKFDRKLRRDGLRFSAAQIQDLVQLNQIAAEYLREVNEAFRQGNDNVILKTDAASKRVRTKIKMLRKSHLEELSGGEIPPLVSVAYLAALNAFARVRDHSQNIAESIPSE</sequence>
<keyword evidence="5 6" id="KW-0472">Membrane</keyword>
<feature type="transmembrane region" description="Helical" evidence="6">
    <location>
        <begin position="147"/>
        <end position="163"/>
    </location>
</feature>
<comment type="subcellular location">
    <subcellularLocation>
        <location evidence="1">Cell membrane</location>
        <topology evidence="1">Multi-pass membrane protein</topology>
    </subcellularLocation>
</comment>
<feature type="transmembrane region" description="Helical" evidence="6">
    <location>
        <begin position="119"/>
        <end position="140"/>
    </location>
</feature>
<dbReference type="NCBIfam" id="TIGR00704">
    <property type="entry name" value="NaPi_cotrn_rel"/>
    <property type="match status" value="1"/>
</dbReference>
<feature type="transmembrane region" description="Helical" evidence="6">
    <location>
        <begin position="33"/>
        <end position="56"/>
    </location>
</feature>
<evidence type="ECO:0000256" key="5">
    <source>
        <dbReference type="ARBA" id="ARBA00023136"/>
    </source>
</evidence>
<feature type="transmembrane region" description="Helical" evidence="6">
    <location>
        <begin position="85"/>
        <end position="113"/>
    </location>
</feature>
<evidence type="ECO:0000256" key="2">
    <source>
        <dbReference type="ARBA" id="ARBA00022475"/>
    </source>
</evidence>
<gene>
    <name evidence="8" type="ORF">GCM10023156_18310</name>
</gene>
<feature type="transmembrane region" description="Helical" evidence="6">
    <location>
        <begin position="287"/>
        <end position="312"/>
    </location>
</feature>
<comment type="caution">
    <text evidence="8">The sequence shown here is derived from an EMBL/GenBank/DDBJ whole genome shotgun (WGS) entry which is preliminary data.</text>
</comment>
<dbReference type="Pfam" id="PF02690">
    <property type="entry name" value="Na_Pi_cotrans"/>
    <property type="match status" value="2"/>
</dbReference>
<keyword evidence="2" id="KW-1003">Cell membrane</keyword>
<dbReference type="Proteomes" id="UP001500840">
    <property type="component" value="Unassembled WGS sequence"/>
</dbReference>
<dbReference type="Pfam" id="PF01895">
    <property type="entry name" value="PhoU"/>
    <property type="match status" value="1"/>
</dbReference>
<evidence type="ECO:0000256" key="4">
    <source>
        <dbReference type="ARBA" id="ARBA00022989"/>
    </source>
</evidence>
<evidence type="ECO:0000256" key="3">
    <source>
        <dbReference type="ARBA" id="ARBA00022692"/>
    </source>
</evidence>
<dbReference type="InterPro" id="IPR026022">
    <property type="entry name" value="PhoU_dom"/>
</dbReference>
<keyword evidence="4 6" id="KW-1133">Transmembrane helix</keyword>
<evidence type="ECO:0000256" key="6">
    <source>
        <dbReference type="SAM" id="Phobius"/>
    </source>
</evidence>
<evidence type="ECO:0000313" key="8">
    <source>
        <dbReference type="EMBL" id="GAA4451115.1"/>
    </source>
</evidence>
<accession>A0ABP8MJT5</accession>
<keyword evidence="3 6" id="KW-0812">Transmembrane</keyword>
<dbReference type="PANTHER" id="PTHR10010:SF46">
    <property type="entry name" value="SODIUM-DEPENDENT PHOSPHATE TRANSPORT PROTEIN 2B"/>
    <property type="match status" value="1"/>
</dbReference>
<feature type="transmembrane region" description="Helical" evidence="6">
    <location>
        <begin position="169"/>
        <end position="187"/>
    </location>
</feature>
<feature type="transmembrane region" description="Helical" evidence="6">
    <location>
        <begin position="332"/>
        <end position="354"/>
    </location>
</feature>
<evidence type="ECO:0000259" key="7">
    <source>
        <dbReference type="Pfam" id="PF01895"/>
    </source>
</evidence>
<dbReference type="EMBL" id="BAABGA010000022">
    <property type="protein sequence ID" value="GAA4451115.1"/>
    <property type="molecule type" value="Genomic_DNA"/>
</dbReference>
<keyword evidence="9" id="KW-1185">Reference proteome</keyword>
<dbReference type="InterPro" id="IPR004633">
    <property type="entry name" value="NaPi_cotrn-rel/YqeW-like"/>
</dbReference>
<protein>
    <submittedName>
        <fullName evidence="8">Na/Pi cotransporter family protein</fullName>
    </submittedName>
</protein>
<dbReference type="InterPro" id="IPR038078">
    <property type="entry name" value="PhoU-like_sf"/>
</dbReference>
<name>A0ABP8MJT5_9BACT</name>
<dbReference type="PANTHER" id="PTHR10010">
    <property type="entry name" value="SOLUTE CARRIER FAMILY 34 SODIUM PHOSPHATE , MEMBER 2-RELATED"/>
    <property type="match status" value="1"/>
</dbReference>
<feature type="domain" description="PhoU" evidence="7">
    <location>
        <begin position="398"/>
        <end position="482"/>
    </location>
</feature>
<proteinExistence type="predicted"/>
<reference evidence="9" key="1">
    <citation type="journal article" date="2019" name="Int. J. Syst. Evol. Microbiol.">
        <title>The Global Catalogue of Microorganisms (GCM) 10K type strain sequencing project: providing services to taxonomists for standard genome sequencing and annotation.</title>
        <authorList>
            <consortium name="The Broad Institute Genomics Platform"/>
            <consortium name="The Broad Institute Genome Sequencing Center for Infectious Disease"/>
            <person name="Wu L."/>
            <person name="Ma J."/>
        </authorList>
    </citation>
    <scope>NUCLEOTIDE SEQUENCE [LARGE SCALE GENOMIC DNA]</scope>
    <source>
        <strain evidence="9">JCM 17759</strain>
    </source>
</reference>
<dbReference type="NCBIfam" id="NF037997">
    <property type="entry name" value="Na_Pi_symport"/>
    <property type="match status" value="1"/>
</dbReference>
<dbReference type="InterPro" id="IPR003841">
    <property type="entry name" value="Na/Pi_transpt"/>
</dbReference>
<organism evidence="8 9">
    <name type="scientific">Novipirellula rosea</name>
    <dbReference type="NCBI Taxonomy" id="1031540"/>
    <lineage>
        <taxon>Bacteria</taxon>
        <taxon>Pseudomonadati</taxon>
        <taxon>Planctomycetota</taxon>
        <taxon>Planctomycetia</taxon>
        <taxon>Pirellulales</taxon>
        <taxon>Pirellulaceae</taxon>
        <taxon>Novipirellula</taxon>
    </lineage>
</organism>